<keyword evidence="2" id="KW-0677">Repeat</keyword>
<dbReference type="InterPro" id="IPR011705">
    <property type="entry name" value="BACK"/>
</dbReference>
<dbReference type="SUPFAM" id="SSF54695">
    <property type="entry name" value="POZ domain"/>
    <property type="match status" value="1"/>
</dbReference>
<organism evidence="4 5">
    <name type="scientific">Alosa alosa</name>
    <name type="common">allis shad</name>
    <dbReference type="NCBI Taxonomy" id="278164"/>
    <lineage>
        <taxon>Eukaryota</taxon>
        <taxon>Metazoa</taxon>
        <taxon>Chordata</taxon>
        <taxon>Craniata</taxon>
        <taxon>Vertebrata</taxon>
        <taxon>Euteleostomi</taxon>
        <taxon>Actinopterygii</taxon>
        <taxon>Neopterygii</taxon>
        <taxon>Teleostei</taxon>
        <taxon>Clupei</taxon>
        <taxon>Clupeiformes</taxon>
        <taxon>Clupeoidei</taxon>
        <taxon>Clupeidae</taxon>
        <taxon>Alosa</taxon>
    </lineage>
</organism>
<feature type="domain" description="BTB" evidence="3">
    <location>
        <begin position="140"/>
        <end position="208"/>
    </location>
</feature>
<dbReference type="InterPro" id="IPR011043">
    <property type="entry name" value="Gal_Oxase/kelch_b-propeller"/>
</dbReference>
<dbReference type="Proteomes" id="UP000823561">
    <property type="component" value="Chromosome 24"/>
</dbReference>
<dbReference type="Pfam" id="PF07707">
    <property type="entry name" value="BACK"/>
    <property type="match status" value="1"/>
</dbReference>
<comment type="caution">
    <text evidence="4">The sequence shown here is derived from an EMBL/GenBank/DDBJ whole genome shotgun (WGS) entry which is preliminary data.</text>
</comment>
<evidence type="ECO:0000256" key="1">
    <source>
        <dbReference type="ARBA" id="ARBA00022441"/>
    </source>
</evidence>
<dbReference type="SUPFAM" id="SSF50965">
    <property type="entry name" value="Galactose oxidase, central domain"/>
    <property type="match status" value="1"/>
</dbReference>
<evidence type="ECO:0000256" key="2">
    <source>
        <dbReference type="ARBA" id="ARBA00022737"/>
    </source>
</evidence>
<dbReference type="InterPro" id="IPR000210">
    <property type="entry name" value="BTB/POZ_dom"/>
</dbReference>
<sequence>MSRFSPMKTQQDPEKDVPIRQRMAFSHCDSLFNALRGLLGEELLTDCDLHLRGNCIRFHWVVLAAVSERVEAWLRTGEAGLQEALQQLSAGHVTVVSSLRYLGVPRLTQVCKGDGATCGANERKQSLEVIRRLWVSRAGCDVLIKTENGECIPAHRVVLAAGGDYFRALFCGGLRECGQDVVFLRGVTSSTLRPLLDFLYSGTLELGWACVWEVTEAAMQFQLQGALSLCLAFLQERMDNSSCLDVLALAEAYGLGELVQAAEGYILAHFQNVAEGEKFCDLPLAQLERLLERDSLSAESEIVVFRAVLCWIEDDREGRLFYLPRLLQMVRLPLMSPSELWEVRSCDLLQQTRAGRPALLKVEDILEGNQVHPDCRPRTANQVLVLVGGDCVDENFTRREPNRSLWVARRFLKGPGLIRTVEWRPLAQLPDPPRFRHCVCVHQNKLYIIGGRKYYGSLDILKSAMRFDPVQGNWERLPDMASPRDYFAAVCLDGKVFALGGNRDDIHYLDTVEYFTPEDNTWRLAHPLDVGLCGHAATVWDGEIFVSGGCDANFHCFSSLWHYHPKRGCSPRASMAAGTGRAGHVMLSAAAGLVVAGGLQPSWRGYSDQLQCEIYCPRRNTWTLFPVLPRPHLSPAAAEVDGQLYVLGGSSADTARDTAWVHRYDPREGRWDKLGAMPRPYADLCACALQLPAGVQV</sequence>
<protein>
    <recommendedName>
        <fullName evidence="3">BTB domain-containing protein</fullName>
    </recommendedName>
</protein>
<dbReference type="EMBL" id="JADWDJ010000024">
    <property type="protein sequence ID" value="KAG5261149.1"/>
    <property type="molecule type" value="Genomic_DNA"/>
</dbReference>
<evidence type="ECO:0000313" key="5">
    <source>
        <dbReference type="Proteomes" id="UP000823561"/>
    </source>
</evidence>
<dbReference type="FunFam" id="1.25.40.420:FF:000001">
    <property type="entry name" value="Kelch-like family member 12"/>
    <property type="match status" value="1"/>
</dbReference>
<dbReference type="Gene3D" id="1.25.40.420">
    <property type="match status" value="1"/>
</dbReference>
<dbReference type="InterPro" id="IPR015915">
    <property type="entry name" value="Kelch-typ_b-propeller"/>
</dbReference>
<dbReference type="SMART" id="SM00225">
    <property type="entry name" value="BTB"/>
    <property type="match status" value="1"/>
</dbReference>
<dbReference type="PANTHER" id="PTHR45632:SF14">
    <property type="entry name" value="KELCH-LIKE PROTEIN 33"/>
    <property type="match status" value="1"/>
</dbReference>
<reference evidence="4" key="1">
    <citation type="submission" date="2020-10" db="EMBL/GenBank/DDBJ databases">
        <title>Chromosome-scale genome assembly of the Allis shad, Alosa alosa.</title>
        <authorList>
            <person name="Margot Z."/>
            <person name="Christophe K."/>
            <person name="Cabau C."/>
            <person name="Louis A."/>
            <person name="Berthelot C."/>
            <person name="Parey E."/>
            <person name="Roest Crollius H."/>
            <person name="Montfort J."/>
            <person name="Robinson-Rechavi M."/>
            <person name="Bucao C."/>
            <person name="Bouchez O."/>
            <person name="Gislard M."/>
            <person name="Lluch J."/>
            <person name="Milhes M."/>
            <person name="Lampietro C."/>
            <person name="Lopez Roques C."/>
            <person name="Donnadieu C."/>
            <person name="Braasch I."/>
            <person name="Desvignes T."/>
            <person name="Postlethwait J."/>
            <person name="Bobe J."/>
            <person name="Guiguen Y."/>
        </authorList>
    </citation>
    <scope>NUCLEOTIDE SEQUENCE</scope>
    <source>
        <strain evidence="4">M-15738</strain>
        <tissue evidence="4">Blood</tissue>
    </source>
</reference>
<dbReference type="PANTHER" id="PTHR45632">
    <property type="entry name" value="LD33804P"/>
    <property type="match status" value="1"/>
</dbReference>
<dbReference type="Gene3D" id="3.30.710.10">
    <property type="entry name" value="Potassium Channel Kv1.1, Chain A"/>
    <property type="match status" value="1"/>
</dbReference>
<dbReference type="SMART" id="SM00875">
    <property type="entry name" value="BACK"/>
    <property type="match status" value="1"/>
</dbReference>
<dbReference type="Gene3D" id="2.120.10.80">
    <property type="entry name" value="Kelch-type beta propeller"/>
    <property type="match status" value="2"/>
</dbReference>
<dbReference type="Pfam" id="PF24981">
    <property type="entry name" value="Beta-prop_ATRN-LZTR1"/>
    <property type="match status" value="1"/>
</dbReference>
<dbReference type="PIRSF" id="PIRSF037037">
    <property type="entry name" value="Kelch-like_protein_gigaxonin"/>
    <property type="match status" value="1"/>
</dbReference>
<dbReference type="InterPro" id="IPR056737">
    <property type="entry name" value="Beta-prop_ATRN-MKLN-like"/>
</dbReference>
<dbReference type="InterPro" id="IPR011333">
    <property type="entry name" value="SKP1/BTB/POZ_sf"/>
</dbReference>
<dbReference type="SMART" id="SM00612">
    <property type="entry name" value="Kelch"/>
    <property type="match status" value="5"/>
</dbReference>
<evidence type="ECO:0000259" key="3">
    <source>
        <dbReference type="PROSITE" id="PS50097"/>
    </source>
</evidence>
<dbReference type="AlphaFoldDB" id="A0AAV6FED9"/>
<evidence type="ECO:0000313" key="4">
    <source>
        <dbReference type="EMBL" id="KAG5261149.1"/>
    </source>
</evidence>
<proteinExistence type="predicted"/>
<dbReference type="Pfam" id="PF21536">
    <property type="entry name" value="BTB_KLHL33"/>
    <property type="match status" value="1"/>
</dbReference>
<accession>A0AAV6FED9</accession>
<name>A0AAV6FED9_9TELE</name>
<dbReference type="InterPro" id="IPR006652">
    <property type="entry name" value="Kelch_1"/>
</dbReference>
<keyword evidence="1" id="KW-0880">Kelch repeat</keyword>
<dbReference type="PROSITE" id="PS50097">
    <property type="entry name" value="BTB"/>
    <property type="match status" value="1"/>
</dbReference>
<keyword evidence="5" id="KW-1185">Reference proteome</keyword>
<dbReference type="InterPro" id="IPR017096">
    <property type="entry name" value="BTB-kelch_protein"/>
</dbReference>
<gene>
    <name evidence="4" type="ORF">AALO_G00300580</name>
</gene>